<proteinExistence type="predicted"/>
<reference evidence="1" key="1">
    <citation type="submission" date="2024-06" db="EMBL/GenBank/DDBJ databases">
        <title>Genomic Encyclopedia of Type Strains, Phase IV (KMG-IV): sequencing the most valuable type-strain genomes for metagenomic binning, comparative biology and taxonomic classification.</title>
        <authorList>
            <person name="Goeker M."/>
        </authorList>
    </citation>
    <scope>NUCLEOTIDE SEQUENCE</scope>
    <source>
        <strain evidence="1">SJCon</strain>
    </source>
</reference>
<dbReference type="EMBL" id="JBEPNJ010000014">
    <property type="protein sequence ID" value="MET3773451.1"/>
    <property type="molecule type" value="Genomic_DNA"/>
</dbReference>
<dbReference type="Proteomes" id="UP001549207">
    <property type="component" value="Unassembled WGS sequence"/>
</dbReference>
<keyword evidence="2" id="KW-1185">Reference proteome</keyword>
<comment type="caution">
    <text evidence="1">The sequence shown here is derived from an EMBL/GenBank/DDBJ whole genome shotgun (WGS) entry which is preliminary data.</text>
</comment>
<name>A0ACC6TI69_9MICC</name>
<organism evidence="1 2">
    <name type="scientific">Arthrobacter nitrophenolicus</name>
    <dbReference type="NCBI Taxonomy" id="683150"/>
    <lineage>
        <taxon>Bacteria</taxon>
        <taxon>Bacillati</taxon>
        <taxon>Actinomycetota</taxon>
        <taxon>Actinomycetes</taxon>
        <taxon>Micrococcales</taxon>
        <taxon>Micrococcaceae</taxon>
        <taxon>Arthrobacter</taxon>
    </lineage>
</organism>
<gene>
    <name evidence="1" type="ORF">ABIC98_003115</name>
</gene>
<evidence type="ECO:0000313" key="1">
    <source>
        <dbReference type="EMBL" id="MET3773451.1"/>
    </source>
</evidence>
<evidence type="ECO:0000313" key="2">
    <source>
        <dbReference type="Proteomes" id="UP001549207"/>
    </source>
</evidence>
<accession>A0ACC6TI69</accession>
<sequence>MERQDPEGSYPAIEVLDGQMSVEDLLADLGFEWRVESSDPGRADEPFSQPALF</sequence>
<protein>
    <submittedName>
        <fullName evidence="1">Uncharacterized protein</fullName>
    </submittedName>
</protein>